<dbReference type="PANTHER" id="PTHR24113:SF12">
    <property type="entry name" value="RAN GTPASE-ACTIVATING PROTEIN 1"/>
    <property type="match status" value="1"/>
</dbReference>
<dbReference type="PaxDb" id="35128-Thaps24479"/>
<sequence length="393" mass="43166">MGKKRKSCPSIVGGVGKANDNQDQDGHLNMNHHFSSATPITLLYGSESSIHTYRIDNDLSCLKKHTRRSTIHNVSFLGCRFHDITSTFRLLDNKLRPRQRKLQELTISRLLNCNSMLRVLDLTGASFDAKAIHEIRTFFKMNSSLEVLALGENEYIGDDGVDAITVTLQEGQGKLQVLNMEACGLGHFGSLSISNYMSSVSASSLRVLELSHNNLADAGVEKLVESIKINQFSLEYIGLNDVGLSDVGTLKLADMLSTNKSLHTLSLQNNGSITDIGASSLLKSIYNTSSISTVIESNHTLMDLNLKGCHQISSDILQFTSLLSKQSDELQTTNSIVRFKVSNYFKNVGCATALGALDSFDLMPNILAFVSRENGLDGLFRTIMSLPTLYSQM</sequence>
<proteinExistence type="predicted"/>
<dbReference type="InParanoid" id="B8CAA5"/>
<evidence type="ECO:0000313" key="5">
    <source>
        <dbReference type="EMBL" id="EED89647.1"/>
    </source>
</evidence>
<evidence type="ECO:0000256" key="4">
    <source>
        <dbReference type="SAM" id="MobiDB-lite"/>
    </source>
</evidence>
<dbReference type="RefSeq" id="XP_002293186.1">
    <property type="nucleotide sequence ID" value="XM_002293150.1"/>
</dbReference>
<dbReference type="Proteomes" id="UP000001449">
    <property type="component" value="Chromosome 12"/>
</dbReference>
<dbReference type="HOGENOM" id="CLU_703023_0_0_1"/>
<dbReference type="PROSITE" id="PS51450">
    <property type="entry name" value="LRR"/>
    <property type="match status" value="1"/>
</dbReference>
<dbReference type="GO" id="GO:0051168">
    <property type="term" value="P:nuclear export"/>
    <property type="evidence" value="ECO:0000318"/>
    <property type="project" value="GO_Central"/>
</dbReference>
<name>B8CAA5_THAPS</name>
<gene>
    <name evidence="5" type="ORF">THAPSDRAFT_24479</name>
</gene>
<protein>
    <submittedName>
        <fullName evidence="5">Uncharacterized protein</fullName>
    </submittedName>
</protein>
<dbReference type="OMA" id="TWHLTEA"/>
<dbReference type="eggNOG" id="ENOG502QYR4">
    <property type="taxonomic scope" value="Eukaryota"/>
</dbReference>
<dbReference type="SUPFAM" id="SSF52047">
    <property type="entry name" value="RNI-like"/>
    <property type="match status" value="1"/>
</dbReference>
<dbReference type="InterPro" id="IPR001611">
    <property type="entry name" value="Leu-rich_rpt"/>
</dbReference>
<evidence type="ECO:0000256" key="3">
    <source>
        <dbReference type="ARBA" id="ARBA00022737"/>
    </source>
</evidence>
<reference evidence="5 6" key="1">
    <citation type="journal article" date="2004" name="Science">
        <title>The genome of the diatom Thalassiosira pseudonana: ecology, evolution, and metabolism.</title>
        <authorList>
            <person name="Armbrust E.V."/>
            <person name="Berges J.A."/>
            <person name="Bowler C."/>
            <person name="Green B.R."/>
            <person name="Martinez D."/>
            <person name="Putnam N.H."/>
            <person name="Zhou S."/>
            <person name="Allen A.E."/>
            <person name="Apt K.E."/>
            <person name="Bechner M."/>
            <person name="Brzezinski M.A."/>
            <person name="Chaal B.K."/>
            <person name="Chiovitti A."/>
            <person name="Davis A.K."/>
            <person name="Demarest M.S."/>
            <person name="Detter J.C."/>
            <person name="Glavina T."/>
            <person name="Goodstein D."/>
            <person name="Hadi M.Z."/>
            <person name="Hellsten U."/>
            <person name="Hildebrand M."/>
            <person name="Jenkins B.D."/>
            <person name="Jurka J."/>
            <person name="Kapitonov V.V."/>
            <person name="Kroger N."/>
            <person name="Lau W.W."/>
            <person name="Lane T.W."/>
            <person name="Larimer F.W."/>
            <person name="Lippmeier J.C."/>
            <person name="Lucas S."/>
            <person name="Medina M."/>
            <person name="Montsant A."/>
            <person name="Obornik M."/>
            <person name="Parker M.S."/>
            <person name="Palenik B."/>
            <person name="Pazour G.J."/>
            <person name="Richardson P.M."/>
            <person name="Rynearson T.A."/>
            <person name="Saito M.A."/>
            <person name="Schwartz D.C."/>
            <person name="Thamatrakoln K."/>
            <person name="Valentin K."/>
            <person name="Vardi A."/>
            <person name="Wilkerson F.P."/>
            <person name="Rokhsar D.S."/>
        </authorList>
    </citation>
    <scope>NUCLEOTIDE SEQUENCE [LARGE SCALE GENOMIC DNA]</scope>
    <source>
        <strain evidence="5 6">CCMP1335</strain>
    </source>
</reference>
<dbReference type="GeneID" id="7447537"/>
<dbReference type="GO" id="GO:0005829">
    <property type="term" value="C:cytosol"/>
    <property type="evidence" value="ECO:0000318"/>
    <property type="project" value="GO_Central"/>
</dbReference>
<reference evidence="5 6" key="2">
    <citation type="journal article" date="2008" name="Nature">
        <title>The Phaeodactylum genome reveals the evolutionary history of diatom genomes.</title>
        <authorList>
            <person name="Bowler C."/>
            <person name="Allen A.E."/>
            <person name="Badger J.H."/>
            <person name="Grimwood J."/>
            <person name="Jabbari K."/>
            <person name="Kuo A."/>
            <person name="Maheswari U."/>
            <person name="Martens C."/>
            <person name="Maumus F."/>
            <person name="Otillar R.P."/>
            <person name="Rayko E."/>
            <person name="Salamov A."/>
            <person name="Vandepoele K."/>
            <person name="Beszteri B."/>
            <person name="Gruber A."/>
            <person name="Heijde M."/>
            <person name="Katinka M."/>
            <person name="Mock T."/>
            <person name="Valentin K."/>
            <person name="Verret F."/>
            <person name="Berges J.A."/>
            <person name="Brownlee C."/>
            <person name="Cadoret J.P."/>
            <person name="Chiovitti A."/>
            <person name="Choi C.J."/>
            <person name="Coesel S."/>
            <person name="De Martino A."/>
            <person name="Detter J.C."/>
            <person name="Durkin C."/>
            <person name="Falciatore A."/>
            <person name="Fournet J."/>
            <person name="Haruta M."/>
            <person name="Huysman M.J."/>
            <person name="Jenkins B.D."/>
            <person name="Jiroutova K."/>
            <person name="Jorgensen R.E."/>
            <person name="Joubert Y."/>
            <person name="Kaplan A."/>
            <person name="Kroger N."/>
            <person name="Kroth P.G."/>
            <person name="La Roche J."/>
            <person name="Lindquist E."/>
            <person name="Lommer M."/>
            <person name="Martin-Jezequel V."/>
            <person name="Lopez P.J."/>
            <person name="Lucas S."/>
            <person name="Mangogna M."/>
            <person name="McGinnis K."/>
            <person name="Medlin L.K."/>
            <person name="Montsant A."/>
            <person name="Oudot-Le Secq M.P."/>
            <person name="Napoli C."/>
            <person name="Obornik M."/>
            <person name="Parker M.S."/>
            <person name="Petit J.L."/>
            <person name="Porcel B.M."/>
            <person name="Poulsen N."/>
            <person name="Robison M."/>
            <person name="Rychlewski L."/>
            <person name="Rynearson T.A."/>
            <person name="Schmutz J."/>
            <person name="Shapiro H."/>
            <person name="Siaut M."/>
            <person name="Stanley M."/>
            <person name="Sussman M.R."/>
            <person name="Taylor A.R."/>
            <person name="Vardi A."/>
            <person name="von Dassow P."/>
            <person name="Vyverman W."/>
            <person name="Willis A."/>
            <person name="Wyrwicz L.S."/>
            <person name="Rokhsar D.S."/>
            <person name="Weissenbach J."/>
            <person name="Armbrust E.V."/>
            <person name="Green B.R."/>
            <person name="Van de Peer Y."/>
            <person name="Grigoriev I.V."/>
        </authorList>
    </citation>
    <scope>NUCLEOTIDE SEQUENCE [LARGE SCALE GENOMIC DNA]</scope>
    <source>
        <strain evidence="5 6">CCMP1335</strain>
    </source>
</reference>
<keyword evidence="2" id="KW-0433">Leucine-rich repeat</keyword>
<accession>B8CAA5</accession>
<dbReference type="KEGG" id="tps:THAPSDRAFT_24479"/>
<dbReference type="InterPro" id="IPR032675">
    <property type="entry name" value="LRR_dom_sf"/>
</dbReference>
<dbReference type="EMBL" id="CM000647">
    <property type="protein sequence ID" value="EED89647.1"/>
    <property type="molecule type" value="Genomic_DNA"/>
</dbReference>
<dbReference type="InterPro" id="IPR027038">
    <property type="entry name" value="RanGap"/>
</dbReference>
<evidence type="ECO:0000256" key="1">
    <source>
        <dbReference type="ARBA" id="ARBA00022468"/>
    </source>
</evidence>
<dbReference type="PANTHER" id="PTHR24113">
    <property type="entry name" value="RAN GTPASE-ACTIVATING PROTEIN 1"/>
    <property type="match status" value="1"/>
</dbReference>
<feature type="region of interest" description="Disordered" evidence="4">
    <location>
        <begin position="1"/>
        <end position="29"/>
    </location>
</feature>
<dbReference type="GO" id="GO:0005634">
    <property type="term" value="C:nucleus"/>
    <property type="evidence" value="ECO:0000318"/>
    <property type="project" value="GO_Central"/>
</dbReference>
<dbReference type="GO" id="GO:0048471">
    <property type="term" value="C:perinuclear region of cytoplasm"/>
    <property type="evidence" value="ECO:0000318"/>
    <property type="project" value="GO_Central"/>
</dbReference>
<evidence type="ECO:0000313" key="6">
    <source>
        <dbReference type="Proteomes" id="UP000001449"/>
    </source>
</evidence>
<keyword evidence="6" id="KW-1185">Reference proteome</keyword>
<keyword evidence="1" id="KW-0343">GTPase activation</keyword>
<keyword evidence="3" id="KW-0677">Repeat</keyword>
<dbReference type="Gene3D" id="3.80.10.10">
    <property type="entry name" value="Ribonuclease Inhibitor"/>
    <property type="match status" value="2"/>
</dbReference>
<organism evidence="5 6">
    <name type="scientific">Thalassiosira pseudonana</name>
    <name type="common">Marine diatom</name>
    <name type="synonym">Cyclotella nana</name>
    <dbReference type="NCBI Taxonomy" id="35128"/>
    <lineage>
        <taxon>Eukaryota</taxon>
        <taxon>Sar</taxon>
        <taxon>Stramenopiles</taxon>
        <taxon>Ochrophyta</taxon>
        <taxon>Bacillariophyta</taxon>
        <taxon>Coscinodiscophyceae</taxon>
        <taxon>Thalassiosirophycidae</taxon>
        <taxon>Thalassiosirales</taxon>
        <taxon>Thalassiosiraceae</taxon>
        <taxon>Thalassiosira</taxon>
    </lineage>
</organism>
<dbReference type="AlphaFoldDB" id="B8CAA5"/>
<evidence type="ECO:0000256" key="2">
    <source>
        <dbReference type="ARBA" id="ARBA00022614"/>
    </source>
</evidence>
<dbReference type="GO" id="GO:0005096">
    <property type="term" value="F:GTPase activator activity"/>
    <property type="evidence" value="ECO:0000318"/>
    <property type="project" value="GO_Central"/>
</dbReference>
<dbReference type="SMART" id="SM00368">
    <property type="entry name" value="LRR_RI"/>
    <property type="match status" value="4"/>
</dbReference>
<dbReference type="GO" id="GO:0031267">
    <property type="term" value="F:small GTPase binding"/>
    <property type="evidence" value="ECO:0000318"/>
    <property type="project" value="GO_Central"/>
</dbReference>
<dbReference type="Pfam" id="PF13516">
    <property type="entry name" value="LRR_6"/>
    <property type="match status" value="3"/>
</dbReference>